<feature type="compositionally biased region" description="Low complexity" evidence="1">
    <location>
        <begin position="146"/>
        <end position="160"/>
    </location>
</feature>
<organism evidence="2 3">
    <name type="scientific">Clathrus columnatus</name>
    <dbReference type="NCBI Taxonomy" id="1419009"/>
    <lineage>
        <taxon>Eukaryota</taxon>
        <taxon>Fungi</taxon>
        <taxon>Dikarya</taxon>
        <taxon>Basidiomycota</taxon>
        <taxon>Agaricomycotina</taxon>
        <taxon>Agaricomycetes</taxon>
        <taxon>Phallomycetidae</taxon>
        <taxon>Phallales</taxon>
        <taxon>Clathraceae</taxon>
        <taxon>Clathrus</taxon>
    </lineage>
</organism>
<feature type="compositionally biased region" description="Basic residues" evidence="1">
    <location>
        <begin position="1"/>
        <end position="10"/>
    </location>
</feature>
<feature type="region of interest" description="Disordered" evidence="1">
    <location>
        <begin position="378"/>
        <end position="397"/>
    </location>
</feature>
<feature type="region of interest" description="Disordered" evidence="1">
    <location>
        <begin position="266"/>
        <end position="287"/>
    </location>
</feature>
<dbReference type="EMBL" id="BPWL01000010">
    <property type="protein sequence ID" value="GJJ14682.1"/>
    <property type="molecule type" value="Genomic_DNA"/>
</dbReference>
<feature type="compositionally biased region" description="Polar residues" evidence="1">
    <location>
        <begin position="25"/>
        <end position="38"/>
    </location>
</feature>
<feature type="compositionally biased region" description="Polar residues" evidence="1">
    <location>
        <begin position="387"/>
        <end position="397"/>
    </location>
</feature>
<evidence type="ECO:0000313" key="3">
    <source>
        <dbReference type="Proteomes" id="UP001050691"/>
    </source>
</evidence>
<feature type="compositionally biased region" description="Low complexity" evidence="1">
    <location>
        <begin position="39"/>
        <end position="50"/>
    </location>
</feature>
<evidence type="ECO:0000313" key="2">
    <source>
        <dbReference type="EMBL" id="GJJ14682.1"/>
    </source>
</evidence>
<dbReference type="AlphaFoldDB" id="A0AAV5ALW8"/>
<feature type="region of interest" description="Disordered" evidence="1">
    <location>
        <begin position="224"/>
        <end position="245"/>
    </location>
</feature>
<feature type="compositionally biased region" description="Basic and acidic residues" evidence="1">
    <location>
        <begin position="94"/>
        <end position="113"/>
    </location>
</feature>
<evidence type="ECO:0000256" key="1">
    <source>
        <dbReference type="SAM" id="MobiDB-lite"/>
    </source>
</evidence>
<reference evidence="2" key="1">
    <citation type="submission" date="2021-10" db="EMBL/GenBank/DDBJ databases">
        <title>De novo Genome Assembly of Clathrus columnatus (Basidiomycota, Fungi) Using Illumina and Nanopore Sequence Data.</title>
        <authorList>
            <person name="Ogiso-Tanaka E."/>
            <person name="Itagaki H."/>
            <person name="Hosoya T."/>
            <person name="Hosaka K."/>
        </authorList>
    </citation>
    <scope>NUCLEOTIDE SEQUENCE</scope>
    <source>
        <strain evidence="2">MO-923</strain>
    </source>
</reference>
<name>A0AAV5ALW8_9AGAM</name>
<feature type="compositionally biased region" description="Low complexity" evidence="1">
    <location>
        <begin position="114"/>
        <end position="134"/>
    </location>
</feature>
<gene>
    <name evidence="2" type="ORF">Clacol_008948</name>
</gene>
<sequence>MPSQKHKRRTATNIMAGYFDPRPRLSNNPTKSTQHPTQPSSLSPASLSDPAPERPPDETRINAKKTTAQLSKKNRKHSTLSVIEGTVSGNKGNRVKDVHLDNKENAGSHREPPRSSSPRLTSSPPASPLPSVVVSKEKLKASGFWRARSSNTSASPAPSSLKRKLSTASHDDGSHSQVEISRGKKSRLSESLDLEAPSRLFASSDSLSSRSSSLDFDSKNLVSDKAKKEKERRRKSVATDGRKPNKVFTKSLGSISLKGSISHSGIFQSEGDAGPSSEPSESKVLEPKLTRADAPQLYEVIKKAGIRCKLCDKMSINVLFMEAHLRGYHSDKIDMDALPQPPPRKPRGPRKNVAIKKGWKGWVEEDLEPQKLILLDKPEVLPERTTRSGTSDFSTID</sequence>
<keyword evidence="3" id="KW-1185">Reference proteome</keyword>
<protein>
    <submittedName>
        <fullName evidence="2">Uncharacterized protein</fullName>
    </submittedName>
</protein>
<comment type="caution">
    <text evidence="2">The sequence shown here is derived from an EMBL/GenBank/DDBJ whole genome shotgun (WGS) entry which is preliminary data.</text>
</comment>
<feature type="region of interest" description="Disordered" evidence="1">
    <location>
        <begin position="1"/>
        <end position="195"/>
    </location>
</feature>
<accession>A0AAV5ALW8</accession>
<proteinExistence type="predicted"/>
<feature type="compositionally biased region" description="Basic and acidic residues" evidence="1">
    <location>
        <begin position="51"/>
        <end position="61"/>
    </location>
</feature>
<dbReference type="Proteomes" id="UP001050691">
    <property type="component" value="Unassembled WGS sequence"/>
</dbReference>